<protein>
    <submittedName>
        <fullName evidence="1">Uncharacterized protein</fullName>
    </submittedName>
</protein>
<dbReference type="Proteomes" id="UP000029643">
    <property type="component" value="Unassembled WGS sequence"/>
</dbReference>
<evidence type="ECO:0000313" key="2">
    <source>
        <dbReference type="Proteomes" id="UP000029643"/>
    </source>
</evidence>
<comment type="caution">
    <text evidence="1">The sequence shown here is derived from an EMBL/GenBank/DDBJ whole genome shotgun (WGS) entry which is preliminary data.</text>
</comment>
<sequence>MGGLKYSADYAFSKNLTGIFYFDYSFSEYAISTAFPLTTIRSGFTIRYNFGN</sequence>
<dbReference type="EMBL" id="BBNU01000007">
    <property type="protein sequence ID" value="GAL79592.1"/>
    <property type="molecule type" value="Genomic_DNA"/>
</dbReference>
<organism evidence="1 2">
    <name type="scientific">Algibacter lectus</name>
    <dbReference type="NCBI Taxonomy" id="221126"/>
    <lineage>
        <taxon>Bacteria</taxon>
        <taxon>Pseudomonadati</taxon>
        <taxon>Bacteroidota</taxon>
        <taxon>Flavobacteriia</taxon>
        <taxon>Flavobacteriales</taxon>
        <taxon>Flavobacteriaceae</taxon>
        <taxon>Algibacter</taxon>
    </lineage>
</organism>
<dbReference type="AlphaFoldDB" id="A0A090X5I5"/>
<reference evidence="1 2" key="1">
    <citation type="journal article" date="2014" name="Genome Announc.">
        <title>Draft Genome Sequences of Marine Flavobacterium Algibacter lectus Strains SS8 and NR4.</title>
        <authorList>
            <person name="Takatani N."/>
            <person name="Nakanishi M."/>
            <person name="Meirelles P."/>
            <person name="Mino S."/>
            <person name="Suda W."/>
            <person name="Oshima K."/>
            <person name="Hattori M."/>
            <person name="Ohkuma M."/>
            <person name="Hosokawa M."/>
            <person name="Miyashita K."/>
            <person name="Thompson F.L."/>
            <person name="Niwa A."/>
            <person name="Sawabe T."/>
            <person name="Sawabe T."/>
        </authorList>
    </citation>
    <scope>NUCLEOTIDE SEQUENCE [LARGE SCALE GENOMIC DNA]</scope>
    <source>
        <strain evidence="2">JCM19274</strain>
    </source>
</reference>
<evidence type="ECO:0000313" key="1">
    <source>
        <dbReference type="EMBL" id="GAL79592.1"/>
    </source>
</evidence>
<proteinExistence type="predicted"/>
<gene>
    <name evidence="1" type="ORF">JCM19274_3004</name>
</gene>
<accession>A0A090X5I5</accession>
<name>A0A090X5I5_9FLAO</name>